<feature type="compositionally biased region" description="Pro residues" evidence="1">
    <location>
        <begin position="150"/>
        <end position="159"/>
    </location>
</feature>
<organism evidence="2 3">
    <name type="scientific">Rhizopogon vesiculosus</name>
    <dbReference type="NCBI Taxonomy" id="180088"/>
    <lineage>
        <taxon>Eukaryota</taxon>
        <taxon>Fungi</taxon>
        <taxon>Dikarya</taxon>
        <taxon>Basidiomycota</taxon>
        <taxon>Agaricomycotina</taxon>
        <taxon>Agaricomycetes</taxon>
        <taxon>Agaricomycetidae</taxon>
        <taxon>Boletales</taxon>
        <taxon>Suillineae</taxon>
        <taxon>Rhizopogonaceae</taxon>
        <taxon>Rhizopogon</taxon>
    </lineage>
</organism>
<dbReference type="OrthoDB" id="66095at2759"/>
<gene>
    <name evidence="2" type="ORF">AZE42_07632</name>
</gene>
<name>A0A1J8Q695_9AGAM</name>
<protein>
    <submittedName>
        <fullName evidence="2">Uncharacterized protein</fullName>
    </submittedName>
</protein>
<feature type="region of interest" description="Disordered" evidence="1">
    <location>
        <begin position="67"/>
        <end position="92"/>
    </location>
</feature>
<dbReference type="EMBL" id="LVVM01003100">
    <property type="protein sequence ID" value="OJA15491.1"/>
    <property type="molecule type" value="Genomic_DNA"/>
</dbReference>
<keyword evidence="3" id="KW-1185">Reference proteome</keyword>
<evidence type="ECO:0000313" key="3">
    <source>
        <dbReference type="Proteomes" id="UP000183567"/>
    </source>
</evidence>
<sequence length="178" mass="19882">MSPQVCVRHKRYVMAEMKITKHTIVWHFLDDLDEDSSEATEAANLERGPGTLLGNFVRSVGNVLSSSQSSSLSAPRPAIYHRDSHPYSPQGSKLKKPFTHTCFLVITSIGLSLLRSELPPSHLEHDHSSAIHSEVYDSITIIYPESTPTPEKPSPPRPAYLPSRRFIASQPRYLTSHP</sequence>
<evidence type="ECO:0000256" key="1">
    <source>
        <dbReference type="SAM" id="MobiDB-lite"/>
    </source>
</evidence>
<evidence type="ECO:0000313" key="2">
    <source>
        <dbReference type="EMBL" id="OJA15491.1"/>
    </source>
</evidence>
<reference evidence="2 3" key="1">
    <citation type="submission" date="2016-03" db="EMBL/GenBank/DDBJ databases">
        <title>Comparative genomics of the ectomycorrhizal sister species Rhizopogon vinicolor and Rhizopogon vesiculosus (Basidiomycota: Boletales) reveals a divergence of the mating type B locus.</title>
        <authorList>
            <person name="Mujic A.B."/>
            <person name="Kuo A."/>
            <person name="Tritt A."/>
            <person name="Lipzen A."/>
            <person name="Chen C."/>
            <person name="Johnson J."/>
            <person name="Sharma A."/>
            <person name="Barry K."/>
            <person name="Grigoriev I.V."/>
            <person name="Spatafora J.W."/>
        </authorList>
    </citation>
    <scope>NUCLEOTIDE SEQUENCE [LARGE SCALE GENOMIC DNA]</scope>
    <source>
        <strain evidence="2 3">AM-OR11-056</strain>
    </source>
</reference>
<accession>A0A1J8Q695</accession>
<dbReference type="Proteomes" id="UP000183567">
    <property type="component" value="Unassembled WGS sequence"/>
</dbReference>
<feature type="region of interest" description="Disordered" evidence="1">
    <location>
        <begin position="144"/>
        <end position="178"/>
    </location>
</feature>
<proteinExistence type="predicted"/>
<comment type="caution">
    <text evidence="2">The sequence shown here is derived from an EMBL/GenBank/DDBJ whole genome shotgun (WGS) entry which is preliminary data.</text>
</comment>
<dbReference type="AlphaFoldDB" id="A0A1J8Q695"/>